<gene>
    <name evidence="2" type="ordered locus">Tresu_2201</name>
</gene>
<dbReference type="HOGENOM" id="CLU_100108_0_0_12"/>
<evidence type="ECO:0000259" key="1">
    <source>
        <dbReference type="Pfam" id="PF26226"/>
    </source>
</evidence>
<reference evidence="2 3" key="1">
    <citation type="journal article" date="2011" name="Stand. Genomic Sci.">
        <title>Complete genome sequence of Treponema succinifaciens type strain (6091).</title>
        <authorList>
            <person name="Han C."/>
            <person name="Gronow S."/>
            <person name="Teshima H."/>
            <person name="Lapidus A."/>
            <person name="Nolan M."/>
            <person name="Lucas S."/>
            <person name="Hammon N."/>
            <person name="Deshpande S."/>
            <person name="Cheng J.F."/>
            <person name="Zeytun A."/>
            <person name="Tapia R."/>
            <person name="Goodwin L."/>
            <person name="Pitluck S."/>
            <person name="Liolios K."/>
            <person name="Pagani I."/>
            <person name="Ivanova N."/>
            <person name="Mavromatis K."/>
            <person name="Mikhailova N."/>
            <person name="Huntemann M."/>
            <person name="Pati A."/>
            <person name="Chen A."/>
            <person name="Palaniappan K."/>
            <person name="Land M."/>
            <person name="Hauser L."/>
            <person name="Brambilla E.M."/>
            <person name="Rohde M."/>
            <person name="Goker M."/>
            <person name="Woyke T."/>
            <person name="Bristow J."/>
            <person name="Eisen J.A."/>
            <person name="Markowitz V."/>
            <person name="Hugenholtz P."/>
            <person name="Kyrpides N.C."/>
            <person name="Klenk H.P."/>
            <person name="Detter J.C."/>
        </authorList>
    </citation>
    <scope>NUCLEOTIDE SEQUENCE [LARGE SCALE GENOMIC DNA]</scope>
    <source>
        <strain evidence="3">ATCC 33096 / DSM 2489 / 6091</strain>
    </source>
</reference>
<proteinExistence type="predicted"/>
<dbReference type="InterPro" id="IPR058365">
    <property type="entry name" value="DUF8052"/>
</dbReference>
<dbReference type="EMBL" id="CP002631">
    <property type="protein sequence ID" value="AEB15070.1"/>
    <property type="molecule type" value="Genomic_DNA"/>
</dbReference>
<dbReference type="OrthoDB" id="1751309at2"/>
<accession>F2NWE9</accession>
<evidence type="ECO:0000313" key="3">
    <source>
        <dbReference type="Proteomes" id="UP000006852"/>
    </source>
</evidence>
<protein>
    <recommendedName>
        <fullName evidence="1">DUF8052 domain-containing protein</fullName>
    </recommendedName>
</protein>
<dbReference type="Pfam" id="PF26226">
    <property type="entry name" value="DUF8052"/>
    <property type="match status" value="1"/>
</dbReference>
<keyword evidence="3" id="KW-1185">Reference proteome</keyword>
<dbReference type="eggNOG" id="ENOG50333XW">
    <property type="taxonomic scope" value="Bacteria"/>
</dbReference>
<sequence length="163" mass="18765">MTEESCLENVLLSYKKYYDVSRNPCKDFCATAEFHSHEEHYFLTKTARIAEVDSNEYVYFAVEENLSLKKLKELSSAAWSDGLSKVKPFYGHKNSDISLIVIASSVEKDAAKGAKKIKLHKSYKFSFFGWSNFSLIVYDVSAGKTWFNWHGRNLRSIFSKMTL</sequence>
<name>F2NWE9_TRES6</name>
<dbReference type="KEGG" id="tsu:Tresu_2201"/>
<organism evidence="2 3">
    <name type="scientific">Treponema succinifaciens (strain ATCC 33096 / DSM 2489 / 6091)</name>
    <dbReference type="NCBI Taxonomy" id="869209"/>
    <lineage>
        <taxon>Bacteria</taxon>
        <taxon>Pseudomonadati</taxon>
        <taxon>Spirochaetota</taxon>
        <taxon>Spirochaetia</taxon>
        <taxon>Spirochaetales</taxon>
        <taxon>Treponemataceae</taxon>
        <taxon>Treponema</taxon>
    </lineage>
</organism>
<feature type="domain" description="DUF8052" evidence="1">
    <location>
        <begin position="3"/>
        <end position="159"/>
    </location>
</feature>
<dbReference type="GeneID" id="302999321"/>
<dbReference type="Proteomes" id="UP000006852">
    <property type="component" value="Chromosome"/>
</dbReference>
<reference evidence="3" key="2">
    <citation type="submission" date="2011-04" db="EMBL/GenBank/DDBJ databases">
        <title>The complete genome of chromosome of Treponema succinifaciens DSM 2489.</title>
        <authorList>
            <person name="Lucas S."/>
            <person name="Copeland A."/>
            <person name="Lapidus A."/>
            <person name="Bruce D."/>
            <person name="Goodwin L."/>
            <person name="Pitluck S."/>
            <person name="Peters L."/>
            <person name="Kyrpides N."/>
            <person name="Mavromatis K."/>
            <person name="Ivanova N."/>
            <person name="Ovchinnikova G."/>
            <person name="Teshima H."/>
            <person name="Detter J.C."/>
            <person name="Tapia R."/>
            <person name="Han C."/>
            <person name="Land M."/>
            <person name="Hauser L."/>
            <person name="Markowitz V."/>
            <person name="Cheng J.-F."/>
            <person name="Hugenholtz P."/>
            <person name="Woyke T."/>
            <person name="Wu D."/>
            <person name="Gronow S."/>
            <person name="Wellnitz S."/>
            <person name="Brambilla E."/>
            <person name="Klenk H.-P."/>
            <person name="Eisen J.A."/>
        </authorList>
    </citation>
    <scope>NUCLEOTIDE SEQUENCE [LARGE SCALE GENOMIC DNA]</scope>
    <source>
        <strain evidence="3">ATCC 33096 / DSM 2489 / 6091</strain>
    </source>
</reference>
<dbReference type="RefSeq" id="WP_013702322.1">
    <property type="nucleotide sequence ID" value="NC_015385.1"/>
</dbReference>
<evidence type="ECO:0000313" key="2">
    <source>
        <dbReference type="EMBL" id="AEB15070.1"/>
    </source>
</evidence>
<dbReference type="AlphaFoldDB" id="F2NWE9"/>
<dbReference type="STRING" id="869209.Tresu_2201"/>